<accession>A0ABN2EFQ1</accession>
<evidence type="ECO:0000313" key="2">
    <source>
        <dbReference type="Proteomes" id="UP001500393"/>
    </source>
</evidence>
<comment type="caution">
    <text evidence="1">The sequence shown here is derived from an EMBL/GenBank/DDBJ whole genome shotgun (WGS) entry which is preliminary data.</text>
</comment>
<proteinExistence type="predicted"/>
<dbReference type="EMBL" id="BAAAOS010000056">
    <property type="protein sequence ID" value="GAA1606224.1"/>
    <property type="molecule type" value="Genomic_DNA"/>
</dbReference>
<evidence type="ECO:0008006" key="3">
    <source>
        <dbReference type="Google" id="ProtNLM"/>
    </source>
</evidence>
<reference evidence="1 2" key="1">
    <citation type="journal article" date="2019" name="Int. J. Syst. Evol. Microbiol.">
        <title>The Global Catalogue of Microorganisms (GCM) 10K type strain sequencing project: providing services to taxonomists for standard genome sequencing and annotation.</title>
        <authorList>
            <consortium name="The Broad Institute Genomics Platform"/>
            <consortium name="The Broad Institute Genome Sequencing Center for Infectious Disease"/>
            <person name="Wu L."/>
            <person name="Ma J."/>
        </authorList>
    </citation>
    <scope>NUCLEOTIDE SEQUENCE [LARGE SCALE GENOMIC DNA]</scope>
    <source>
        <strain evidence="1 2">JCM 14969</strain>
    </source>
</reference>
<dbReference type="Gene3D" id="3.90.1140.10">
    <property type="entry name" value="Cyclic phosphodiesterase"/>
    <property type="match status" value="1"/>
</dbReference>
<protein>
    <recommendedName>
        <fullName evidence="3">2'-5' RNA ligase superfamily protein</fullName>
    </recommendedName>
</protein>
<name>A0ABN2EFQ1_9ACTN</name>
<dbReference type="Proteomes" id="UP001500393">
    <property type="component" value="Unassembled WGS sequence"/>
</dbReference>
<evidence type="ECO:0000313" key="1">
    <source>
        <dbReference type="EMBL" id="GAA1606224.1"/>
    </source>
</evidence>
<gene>
    <name evidence="1" type="ORF">GCM10009789_70470</name>
</gene>
<organism evidence="1 2">
    <name type="scientific">Kribbella sancticallisti</name>
    <dbReference type="NCBI Taxonomy" id="460087"/>
    <lineage>
        <taxon>Bacteria</taxon>
        <taxon>Bacillati</taxon>
        <taxon>Actinomycetota</taxon>
        <taxon>Actinomycetes</taxon>
        <taxon>Propionibacteriales</taxon>
        <taxon>Kribbellaceae</taxon>
        <taxon>Kribbella</taxon>
    </lineage>
</organism>
<sequence length="250" mass="27299">MSVIPDRVPITTKETIIQPTKFDQLFESAVPLISSGDHQRDAPPVEGGRWPVSVVLRPPAGGDLSRRLDEVTREAAALAGPGHWQTGQIGSAHLTVRALETYRSVVDPSEPVIRRYQSALKRAAVLAGPARVQVTGLTLTPGTVMASAVPLDAQADLLLDQFATELGPDGWYEQAERRDIWYVNLLHFTTDIPAPEDLIAWVKAYRSVSLGEVTIDTVELVRFHHDPGERPYMRPDVLASVPLTASSGSR</sequence>
<keyword evidence="2" id="KW-1185">Reference proteome</keyword>